<dbReference type="EMBL" id="JAIZAY010000002">
    <property type="protein sequence ID" value="KAJ8046450.1"/>
    <property type="molecule type" value="Genomic_DNA"/>
</dbReference>
<keyword evidence="5" id="KW-1185">Reference proteome</keyword>
<keyword evidence="4" id="KW-0808">Transferase</keyword>
<comment type="caution">
    <text evidence="4">The sequence shown here is derived from an EMBL/GenBank/DDBJ whole genome shotgun (WGS) entry which is preliminary data.</text>
</comment>
<dbReference type="GO" id="GO:0005886">
    <property type="term" value="C:plasma membrane"/>
    <property type="evidence" value="ECO:0007669"/>
    <property type="project" value="TreeGrafter"/>
</dbReference>
<dbReference type="PANTHER" id="PTHR27001">
    <property type="entry name" value="OS01G0253100 PROTEIN"/>
    <property type="match status" value="1"/>
</dbReference>
<dbReference type="PANTHER" id="PTHR27001:SF931">
    <property type="entry name" value="OS11G0664100 PROTEIN"/>
    <property type="match status" value="1"/>
</dbReference>
<gene>
    <name evidence="4" type="ORF">HOLleu_05122</name>
</gene>
<keyword evidence="1" id="KW-0547">Nucleotide-binding</keyword>
<name>A0A9Q1CK96_HOLLE</name>
<evidence type="ECO:0000313" key="4">
    <source>
        <dbReference type="EMBL" id="KAJ8046450.1"/>
    </source>
</evidence>
<keyword evidence="2" id="KW-0067">ATP-binding</keyword>
<dbReference type="Gene3D" id="1.10.510.10">
    <property type="entry name" value="Transferase(Phosphotransferase) domain 1"/>
    <property type="match status" value="1"/>
</dbReference>
<dbReference type="Pfam" id="PF07714">
    <property type="entry name" value="PK_Tyr_Ser-Thr"/>
    <property type="match status" value="1"/>
</dbReference>
<dbReference type="GO" id="GO:0005524">
    <property type="term" value="F:ATP binding"/>
    <property type="evidence" value="ECO:0007669"/>
    <property type="project" value="UniProtKB-KW"/>
</dbReference>
<dbReference type="GO" id="GO:0004672">
    <property type="term" value="F:protein kinase activity"/>
    <property type="evidence" value="ECO:0007669"/>
    <property type="project" value="InterPro"/>
</dbReference>
<dbReference type="SUPFAM" id="SSF56112">
    <property type="entry name" value="Protein kinase-like (PK-like)"/>
    <property type="match status" value="1"/>
</dbReference>
<dbReference type="OrthoDB" id="4062651at2759"/>
<proteinExistence type="predicted"/>
<evidence type="ECO:0000256" key="2">
    <source>
        <dbReference type="ARBA" id="ARBA00022840"/>
    </source>
</evidence>
<dbReference type="InterPro" id="IPR011009">
    <property type="entry name" value="Kinase-like_dom_sf"/>
</dbReference>
<protein>
    <submittedName>
        <fullName evidence="4">Mixed lineage kinase domain-like protein</fullName>
    </submittedName>
</protein>
<evidence type="ECO:0000259" key="3">
    <source>
        <dbReference type="PROSITE" id="PS50011"/>
    </source>
</evidence>
<dbReference type="InterPro" id="IPR000719">
    <property type="entry name" value="Prot_kinase_dom"/>
</dbReference>
<dbReference type="AlphaFoldDB" id="A0A9Q1CK96"/>
<accession>A0A9Q1CK96</accession>
<sequence length="446" mass="52033">MDMMKVGARGDFAICSGRCYPTPVSHTPSAARVLHFDRTIKENMHSLLIDINEVFLRTKMFFEKLEKYESDTGIVMLVKRVVKYYEIEHKFKDFNRMLVDFEDDLQVKQKDIGFEEAIDTHLVVHTLRQEQQNRVADFENFKNFVMERFNEEKEHREFVEEHMRKLQFYERRNEKPLSEGNYWTIHTAVLDKEKVTVKRIRDVNDHNVQASFQKETVNLMRFSRGSIVRVIGMCDEEHEKFLVLEYMEKGDLSTLLHNSGEKISLSNKVTLATTAARAFYVMSHKLVHTSLRTEKFLVDKYYTAKLSGMRYAKTFSSARRYGSKKPVVDLTCYLAPELYQPRELSPEVDVYGFGIVLWEIFTQTKPFSTLAKEIGKEPTHAEVKKFVVHDKGEEYDVGSGPIETMVGEIIRDCRALDPKKRPSVSEILNRLEKVGNELEDEEDGCQ</sequence>
<organism evidence="4 5">
    <name type="scientific">Holothuria leucospilota</name>
    <name type="common">Black long sea cucumber</name>
    <name type="synonym">Mertensiothuria leucospilota</name>
    <dbReference type="NCBI Taxonomy" id="206669"/>
    <lineage>
        <taxon>Eukaryota</taxon>
        <taxon>Metazoa</taxon>
        <taxon>Echinodermata</taxon>
        <taxon>Eleutherozoa</taxon>
        <taxon>Echinozoa</taxon>
        <taxon>Holothuroidea</taxon>
        <taxon>Aspidochirotacea</taxon>
        <taxon>Aspidochirotida</taxon>
        <taxon>Holothuriidae</taxon>
        <taxon>Holothuria</taxon>
    </lineage>
</organism>
<evidence type="ECO:0000256" key="1">
    <source>
        <dbReference type="ARBA" id="ARBA00022741"/>
    </source>
</evidence>
<dbReference type="InterPro" id="IPR001245">
    <property type="entry name" value="Ser-Thr/Tyr_kinase_cat_dom"/>
</dbReference>
<keyword evidence="4" id="KW-0418">Kinase</keyword>
<feature type="domain" description="Protein kinase" evidence="3">
    <location>
        <begin position="171"/>
        <end position="434"/>
    </location>
</feature>
<evidence type="ECO:0000313" key="5">
    <source>
        <dbReference type="Proteomes" id="UP001152320"/>
    </source>
</evidence>
<dbReference type="PROSITE" id="PS50011">
    <property type="entry name" value="PROTEIN_KINASE_DOM"/>
    <property type="match status" value="1"/>
</dbReference>
<dbReference type="Proteomes" id="UP001152320">
    <property type="component" value="Chromosome 2"/>
</dbReference>
<reference evidence="4" key="1">
    <citation type="submission" date="2021-10" db="EMBL/GenBank/DDBJ databases">
        <title>Tropical sea cucumber genome reveals ecological adaptation and Cuvierian tubules defense mechanism.</title>
        <authorList>
            <person name="Chen T."/>
        </authorList>
    </citation>
    <scope>NUCLEOTIDE SEQUENCE</scope>
    <source>
        <strain evidence="4">Nanhai2018</strain>
        <tissue evidence="4">Muscle</tissue>
    </source>
</reference>